<evidence type="ECO:0000256" key="6">
    <source>
        <dbReference type="ARBA" id="ARBA00023136"/>
    </source>
</evidence>
<dbReference type="RefSeq" id="WP_318597353.1">
    <property type="nucleotide sequence ID" value="NZ_JAWSTH010000026.1"/>
</dbReference>
<organism evidence="9 10">
    <name type="scientific">Conexibacter stalactiti</name>
    <dbReference type="NCBI Taxonomy" id="1940611"/>
    <lineage>
        <taxon>Bacteria</taxon>
        <taxon>Bacillati</taxon>
        <taxon>Actinomycetota</taxon>
        <taxon>Thermoleophilia</taxon>
        <taxon>Solirubrobacterales</taxon>
        <taxon>Conexibacteraceae</taxon>
        <taxon>Conexibacter</taxon>
    </lineage>
</organism>
<evidence type="ECO:0000256" key="3">
    <source>
        <dbReference type="ARBA" id="ARBA00022475"/>
    </source>
</evidence>
<keyword evidence="2 7" id="KW-0813">Transport</keyword>
<evidence type="ECO:0000259" key="8">
    <source>
        <dbReference type="PROSITE" id="PS50928"/>
    </source>
</evidence>
<dbReference type="Gene3D" id="1.10.3720.10">
    <property type="entry name" value="MetI-like"/>
    <property type="match status" value="1"/>
</dbReference>
<dbReference type="Pfam" id="PF00528">
    <property type="entry name" value="BPD_transp_1"/>
    <property type="match status" value="1"/>
</dbReference>
<feature type="transmembrane region" description="Helical" evidence="7">
    <location>
        <begin position="12"/>
        <end position="30"/>
    </location>
</feature>
<comment type="caution">
    <text evidence="9">The sequence shown here is derived from an EMBL/GenBank/DDBJ whole genome shotgun (WGS) entry which is preliminary data.</text>
</comment>
<dbReference type="CDD" id="cd06261">
    <property type="entry name" value="TM_PBP2"/>
    <property type="match status" value="1"/>
</dbReference>
<reference evidence="9 10" key="2">
    <citation type="submission" date="2023-10" db="EMBL/GenBank/DDBJ databases">
        <authorList>
            <person name="Han X.F."/>
        </authorList>
    </citation>
    <scope>NUCLEOTIDE SEQUENCE [LARGE SCALE GENOMIC DNA]</scope>
    <source>
        <strain evidence="9 10">KCTC 39840</strain>
    </source>
</reference>
<evidence type="ECO:0000256" key="5">
    <source>
        <dbReference type="ARBA" id="ARBA00022989"/>
    </source>
</evidence>
<keyword evidence="5 7" id="KW-1133">Transmembrane helix</keyword>
<evidence type="ECO:0000256" key="4">
    <source>
        <dbReference type="ARBA" id="ARBA00022692"/>
    </source>
</evidence>
<evidence type="ECO:0000256" key="7">
    <source>
        <dbReference type="RuleBase" id="RU363032"/>
    </source>
</evidence>
<keyword evidence="3" id="KW-1003">Cell membrane</keyword>
<feature type="transmembrane region" description="Helical" evidence="7">
    <location>
        <begin position="102"/>
        <end position="123"/>
    </location>
</feature>
<feature type="transmembrane region" description="Helical" evidence="7">
    <location>
        <begin position="292"/>
        <end position="318"/>
    </location>
</feature>
<dbReference type="InterPro" id="IPR000515">
    <property type="entry name" value="MetI-like"/>
</dbReference>
<dbReference type="EMBL" id="JAWSTH010000026">
    <property type="protein sequence ID" value="MDW5595019.1"/>
    <property type="molecule type" value="Genomic_DNA"/>
</dbReference>
<feature type="domain" description="ABC transmembrane type-1" evidence="8">
    <location>
        <begin position="96"/>
        <end position="311"/>
    </location>
</feature>
<name>A0ABU4HQJ9_9ACTN</name>
<dbReference type="InterPro" id="IPR035906">
    <property type="entry name" value="MetI-like_sf"/>
</dbReference>
<feature type="transmembrane region" description="Helical" evidence="7">
    <location>
        <begin position="135"/>
        <end position="159"/>
    </location>
</feature>
<reference evidence="10" key="1">
    <citation type="submission" date="2023-07" db="EMBL/GenBank/DDBJ databases">
        <title>Conexibacter stalactiti sp. nov., isolated from stalactites in a lava cave and emended description of the genus Conexibacter.</title>
        <authorList>
            <person name="Lee S.D."/>
        </authorList>
    </citation>
    <scope>NUCLEOTIDE SEQUENCE [LARGE SCALE GENOMIC DNA]</scope>
    <source>
        <strain evidence="10">KCTC 39840</strain>
    </source>
</reference>
<dbReference type="PANTHER" id="PTHR43163:SF6">
    <property type="entry name" value="DIPEPTIDE TRANSPORT SYSTEM PERMEASE PROTEIN DPPB-RELATED"/>
    <property type="match status" value="1"/>
</dbReference>
<protein>
    <submittedName>
        <fullName evidence="9">ABC transporter permease</fullName>
    </submittedName>
</protein>
<dbReference type="Proteomes" id="UP001284601">
    <property type="component" value="Unassembled WGS sequence"/>
</dbReference>
<sequence>MASLLRFSLRRFAWSVPVVLLASFLLFWAVRATFDPVAKLRQGRDAGAVQREIERLGLDRSVPEQYLLWMKGFVTGDWGTSTRTGGSVSSLIGQALWPTVQLMFWGVLLAAFVALAIGVYTAVRQYSAGDYVLSTLAYVGISLPAFWFGLMLIQVLAVWPVQSLGWSEPPFYFVGLHTPGQSGFNLDYLRHLALPLATLTVTLTASWSRFARTAMLDTLSSDYVRTARAKGVPPLAVVMRHALRNALAPFVTIVALDTGVLFGGLIVTEQIYSIPGMGRLFLQSLQAGDVFVLVPWMFVVALAVVFFNLLADVSYALLDPKVKLR</sequence>
<feature type="transmembrane region" description="Helical" evidence="7">
    <location>
        <begin position="188"/>
        <end position="207"/>
    </location>
</feature>
<accession>A0ABU4HQJ9</accession>
<dbReference type="Pfam" id="PF19300">
    <property type="entry name" value="BPD_transp_1_N"/>
    <property type="match status" value="1"/>
</dbReference>
<keyword evidence="6 7" id="KW-0472">Membrane</keyword>
<evidence type="ECO:0000313" key="10">
    <source>
        <dbReference type="Proteomes" id="UP001284601"/>
    </source>
</evidence>
<evidence type="ECO:0000313" key="9">
    <source>
        <dbReference type="EMBL" id="MDW5595019.1"/>
    </source>
</evidence>
<proteinExistence type="inferred from homology"/>
<comment type="similarity">
    <text evidence="7">Belongs to the binding-protein-dependent transport system permease family.</text>
</comment>
<dbReference type="PANTHER" id="PTHR43163">
    <property type="entry name" value="DIPEPTIDE TRANSPORT SYSTEM PERMEASE PROTEIN DPPB-RELATED"/>
    <property type="match status" value="1"/>
</dbReference>
<dbReference type="InterPro" id="IPR045621">
    <property type="entry name" value="BPD_transp_1_N"/>
</dbReference>
<dbReference type="PROSITE" id="PS50928">
    <property type="entry name" value="ABC_TM1"/>
    <property type="match status" value="1"/>
</dbReference>
<keyword evidence="10" id="KW-1185">Reference proteome</keyword>
<evidence type="ECO:0000256" key="1">
    <source>
        <dbReference type="ARBA" id="ARBA00004651"/>
    </source>
</evidence>
<comment type="subcellular location">
    <subcellularLocation>
        <location evidence="1 7">Cell membrane</location>
        <topology evidence="1 7">Multi-pass membrane protein</topology>
    </subcellularLocation>
</comment>
<evidence type="ECO:0000256" key="2">
    <source>
        <dbReference type="ARBA" id="ARBA00022448"/>
    </source>
</evidence>
<keyword evidence="4 7" id="KW-0812">Transmembrane</keyword>
<gene>
    <name evidence="9" type="ORF">R7226_11760</name>
</gene>
<feature type="transmembrane region" description="Helical" evidence="7">
    <location>
        <begin position="247"/>
        <end position="272"/>
    </location>
</feature>
<dbReference type="SUPFAM" id="SSF161098">
    <property type="entry name" value="MetI-like"/>
    <property type="match status" value="1"/>
</dbReference>